<evidence type="ECO:0000313" key="11">
    <source>
        <dbReference type="EMBL" id="MBC8362105.1"/>
    </source>
</evidence>
<evidence type="ECO:0000256" key="4">
    <source>
        <dbReference type="ARBA" id="ARBA00018052"/>
    </source>
</evidence>
<evidence type="ECO:0000313" key="12">
    <source>
        <dbReference type="Proteomes" id="UP000603434"/>
    </source>
</evidence>
<dbReference type="EMBL" id="JACNJH010000170">
    <property type="protein sequence ID" value="MBC8362105.1"/>
    <property type="molecule type" value="Genomic_DNA"/>
</dbReference>
<dbReference type="PANTHER" id="PTHR43144">
    <property type="entry name" value="AMINOTRANSFERASE"/>
    <property type="match status" value="1"/>
</dbReference>
<keyword evidence="5 11" id="KW-0032">Aminotransferase</keyword>
<dbReference type="EC" id="2.6.1.83" evidence="3 9"/>
<evidence type="ECO:0000256" key="2">
    <source>
        <dbReference type="ARBA" id="ARBA00004982"/>
    </source>
</evidence>
<dbReference type="Gene3D" id="3.40.640.10">
    <property type="entry name" value="Type I PLP-dependent aspartate aminotransferase-like (Major domain)"/>
    <property type="match status" value="1"/>
</dbReference>
<evidence type="ECO:0000256" key="1">
    <source>
        <dbReference type="ARBA" id="ARBA00001933"/>
    </source>
</evidence>
<evidence type="ECO:0000256" key="8">
    <source>
        <dbReference type="ARBA" id="ARBA00051934"/>
    </source>
</evidence>
<dbReference type="CDD" id="cd00609">
    <property type="entry name" value="AAT_like"/>
    <property type="match status" value="1"/>
</dbReference>
<evidence type="ECO:0000256" key="7">
    <source>
        <dbReference type="ARBA" id="ARBA00022898"/>
    </source>
</evidence>
<gene>
    <name evidence="11" type="ORF">H8E23_11980</name>
</gene>
<dbReference type="HAMAP" id="MF_01642">
    <property type="entry name" value="DapL_aminotrans_1"/>
    <property type="match status" value="1"/>
</dbReference>
<keyword evidence="6 11" id="KW-0808">Transferase</keyword>
<dbReference type="InterPro" id="IPR015421">
    <property type="entry name" value="PyrdxlP-dep_Trfase_major"/>
</dbReference>
<organism evidence="11 12">
    <name type="scientific">Candidatus Desulfatibia profunda</name>
    <dbReference type="NCBI Taxonomy" id="2841695"/>
    <lineage>
        <taxon>Bacteria</taxon>
        <taxon>Pseudomonadati</taxon>
        <taxon>Thermodesulfobacteriota</taxon>
        <taxon>Desulfobacteria</taxon>
        <taxon>Desulfobacterales</taxon>
        <taxon>Desulfobacterales incertae sedis</taxon>
        <taxon>Candidatus Desulfatibia</taxon>
    </lineage>
</organism>
<dbReference type="InterPro" id="IPR019942">
    <property type="entry name" value="DapL/ALD1"/>
</dbReference>
<comment type="pathway">
    <text evidence="2">Amino-acid biosynthesis; L-lysine biosynthesis via DAP pathway; LL-2,6-diaminopimelate from (S)-tetrahydrodipicolinate (aminotransferase route): step 1/1.</text>
</comment>
<evidence type="ECO:0000256" key="3">
    <source>
        <dbReference type="ARBA" id="ARBA00013138"/>
    </source>
</evidence>
<dbReference type="GO" id="GO:0009089">
    <property type="term" value="P:lysine biosynthetic process via diaminopimelate"/>
    <property type="evidence" value="ECO:0007669"/>
    <property type="project" value="UniProtKB-UniPathway"/>
</dbReference>
<feature type="domain" description="Aminotransferase class I/classII large" evidence="10">
    <location>
        <begin position="35"/>
        <end position="402"/>
    </location>
</feature>
<comment type="catalytic activity">
    <reaction evidence="8">
        <text>(2S,6S)-2,6-diaminopimelate + 2-oxoglutarate = (S)-2,3,4,5-tetrahydrodipicolinate + L-glutamate + H2O + H(+)</text>
        <dbReference type="Rhea" id="RHEA:23988"/>
        <dbReference type="ChEBI" id="CHEBI:15377"/>
        <dbReference type="ChEBI" id="CHEBI:15378"/>
        <dbReference type="ChEBI" id="CHEBI:16810"/>
        <dbReference type="ChEBI" id="CHEBI:16845"/>
        <dbReference type="ChEBI" id="CHEBI:29985"/>
        <dbReference type="ChEBI" id="CHEBI:57609"/>
        <dbReference type="EC" id="2.6.1.83"/>
    </reaction>
</comment>
<evidence type="ECO:0000256" key="5">
    <source>
        <dbReference type="ARBA" id="ARBA00022576"/>
    </source>
</evidence>
<dbReference type="FunFam" id="3.40.640.10:FF:000099">
    <property type="entry name" value="LL-diaminopimelate aminotransferase, chloroplastic"/>
    <property type="match status" value="1"/>
</dbReference>
<comment type="cofactor">
    <cofactor evidence="1">
        <name>pyridoxal 5'-phosphate</name>
        <dbReference type="ChEBI" id="CHEBI:597326"/>
    </cofactor>
</comment>
<sequence>MIRINENYLKLQSSYLFVEIANRVKAYQQQNPDTEIIRLGIGDVTRALPPASIQAFQRGVQEMASDATFKGYGPEQGYDFLRDKIAVNDYQARGADIRSDEIFVSDGSKCDSGNIQELFAGDIRLAIPDPVYPVYLDTNVMAGRTGAFADGRYDHILYLDSLPENGFVPDLPPGPADLIYLCFPNNPTGAVISTETLKTWVDYARENKALILYDAAYEAFIRDQTLPRSIFEIEGAREVAIEFRSFSKTAGFTGTRCAFTVVPKTCMAYDSNGQKHSLHAMWNRRHSTKFNGVSYPVQRAAEAVYSDEGKVQVRELIDYYLTNAALIRQQMAALGFEFVGGENSPYIWVNCKSDAWEFFDLLLKKAGVVTTPGPGFGKCGRGFIRISSFNSYENVEKAMARIREALGPNISFSG</sequence>
<dbReference type="Gene3D" id="3.90.1150.10">
    <property type="entry name" value="Aspartate Aminotransferase, domain 1"/>
    <property type="match status" value="1"/>
</dbReference>
<proteinExistence type="inferred from homology"/>
<protein>
    <recommendedName>
        <fullName evidence="4 9">LL-diaminopimelate aminotransferase</fullName>
        <ecNumber evidence="3 9">2.6.1.83</ecNumber>
    </recommendedName>
</protein>
<name>A0A8J6THP7_9BACT</name>
<dbReference type="Pfam" id="PF00155">
    <property type="entry name" value="Aminotran_1_2"/>
    <property type="match status" value="1"/>
</dbReference>
<evidence type="ECO:0000256" key="9">
    <source>
        <dbReference type="NCBIfam" id="TIGR03542"/>
    </source>
</evidence>
<dbReference type="AlphaFoldDB" id="A0A8J6THP7"/>
<dbReference type="InterPro" id="IPR015422">
    <property type="entry name" value="PyrdxlP-dep_Trfase_small"/>
</dbReference>
<keyword evidence="7" id="KW-0663">Pyridoxal phosphate</keyword>
<dbReference type="SUPFAM" id="SSF53383">
    <property type="entry name" value="PLP-dependent transferases"/>
    <property type="match status" value="1"/>
</dbReference>
<dbReference type="GO" id="GO:0030170">
    <property type="term" value="F:pyridoxal phosphate binding"/>
    <property type="evidence" value="ECO:0007669"/>
    <property type="project" value="UniProtKB-UniRule"/>
</dbReference>
<dbReference type="GO" id="GO:0010285">
    <property type="term" value="F:L,L-diaminopimelate aminotransferase activity"/>
    <property type="evidence" value="ECO:0007669"/>
    <property type="project" value="UniProtKB-EC"/>
</dbReference>
<dbReference type="Proteomes" id="UP000603434">
    <property type="component" value="Unassembled WGS sequence"/>
</dbReference>
<accession>A0A8J6THP7</accession>
<dbReference type="NCBIfam" id="TIGR03542">
    <property type="entry name" value="DAPAT_plant"/>
    <property type="match status" value="1"/>
</dbReference>
<dbReference type="UniPathway" id="UPA00034">
    <property type="reaction ID" value="UER00466"/>
</dbReference>
<comment type="caution">
    <text evidence="11">The sequence shown here is derived from an EMBL/GenBank/DDBJ whole genome shotgun (WGS) entry which is preliminary data.</text>
</comment>
<evidence type="ECO:0000256" key="6">
    <source>
        <dbReference type="ARBA" id="ARBA00022679"/>
    </source>
</evidence>
<dbReference type="InterPro" id="IPR015424">
    <property type="entry name" value="PyrdxlP-dep_Trfase"/>
</dbReference>
<evidence type="ECO:0000259" key="10">
    <source>
        <dbReference type="Pfam" id="PF00155"/>
    </source>
</evidence>
<reference evidence="11 12" key="1">
    <citation type="submission" date="2020-08" db="EMBL/GenBank/DDBJ databases">
        <title>Bridging the membrane lipid divide: bacteria of the FCB group superphylum have the potential to synthesize archaeal ether lipids.</title>
        <authorList>
            <person name="Villanueva L."/>
            <person name="Von Meijenfeldt F.A.B."/>
            <person name="Westbye A.B."/>
            <person name="Yadav S."/>
            <person name="Hopmans E.C."/>
            <person name="Dutilh B.E."/>
            <person name="Sinninghe Damste J.S."/>
        </authorList>
    </citation>
    <scope>NUCLEOTIDE SEQUENCE [LARGE SCALE GENOMIC DNA]</scope>
    <source>
        <strain evidence="11">NIOZ-UU30</strain>
    </source>
</reference>
<dbReference type="InterPro" id="IPR004839">
    <property type="entry name" value="Aminotransferase_I/II_large"/>
</dbReference>